<dbReference type="GO" id="GO:0046513">
    <property type="term" value="P:ceramide biosynthetic process"/>
    <property type="evidence" value="ECO:0007669"/>
    <property type="project" value="TreeGrafter"/>
</dbReference>
<organism evidence="3 4">
    <name type="scientific">Dimorphilus gyrociliatus</name>
    <dbReference type="NCBI Taxonomy" id="2664684"/>
    <lineage>
        <taxon>Eukaryota</taxon>
        <taxon>Metazoa</taxon>
        <taxon>Spiralia</taxon>
        <taxon>Lophotrochozoa</taxon>
        <taxon>Annelida</taxon>
        <taxon>Polychaeta</taxon>
        <taxon>Polychaeta incertae sedis</taxon>
        <taxon>Dinophilidae</taxon>
        <taxon>Dimorphilus</taxon>
    </lineage>
</organism>
<evidence type="ECO:0000259" key="2">
    <source>
        <dbReference type="SMART" id="SM01269"/>
    </source>
</evidence>
<keyword evidence="1" id="KW-1133">Transmembrane helix</keyword>
<keyword evidence="4" id="KW-1185">Reference proteome</keyword>
<comment type="caution">
    <text evidence="3">The sequence shown here is derived from an EMBL/GenBank/DDBJ whole genome shotgun (WGS) entry which is preliminary data.</text>
</comment>
<dbReference type="InterPro" id="IPR013866">
    <property type="entry name" value="Sphingolipid_d4-desaturase_N"/>
</dbReference>
<evidence type="ECO:0000256" key="1">
    <source>
        <dbReference type="SAM" id="Phobius"/>
    </source>
</evidence>
<dbReference type="AlphaFoldDB" id="A0A7I8VB81"/>
<dbReference type="Pfam" id="PF08557">
    <property type="entry name" value="Lipid_DES"/>
    <property type="match status" value="1"/>
</dbReference>
<dbReference type="GO" id="GO:0042284">
    <property type="term" value="F:sphingolipid delta-4 desaturase activity"/>
    <property type="evidence" value="ECO:0007669"/>
    <property type="project" value="TreeGrafter"/>
</dbReference>
<dbReference type="SMART" id="SM01269">
    <property type="entry name" value="Lipid_DES"/>
    <property type="match status" value="1"/>
</dbReference>
<dbReference type="EMBL" id="CAJFCJ010000004">
    <property type="protein sequence ID" value="CAD5113594.1"/>
    <property type="molecule type" value="Genomic_DNA"/>
</dbReference>
<feature type="transmembrane region" description="Helical" evidence="1">
    <location>
        <begin position="51"/>
        <end position="71"/>
    </location>
</feature>
<keyword evidence="1" id="KW-0812">Transmembrane</keyword>
<name>A0A7I8VB81_9ANNE</name>
<sequence length="302" mass="35635">MSLFHRFVELSYKAANVDEPWLYEEEPHSDRRKEILRKYPQIKKLMGHDPWMVVFVTIEIIIQLFMCYIIQDANWPTLLISAYVIGGTINHSLGSAIHEIGHNLAFGHKYPLWNRALGFWTNLPMGIPISVTYKRYHSDHHRYLGHDEKDVDVPTVFESWLFRHPLLKIIWLILHPVIHGIRPYVKSPKPPNWLEITNLICQFSFNFFILYVFGYKALAYLIIGTLMALGCHPLAGHFISEHYLFNKGQATHSYYGPLNFILYNVGYHNEHHDFPYIPWRKLPEVSIMNFTKARSEYLIYSY</sequence>
<reference evidence="3 4" key="1">
    <citation type="submission" date="2020-08" db="EMBL/GenBank/DDBJ databases">
        <authorList>
            <person name="Hejnol A."/>
        </authorList>
    </citation>
    <scope>NUCLEOTIDE SEQUENCE [LARGE SCALE GENOMIC DNA]</scope>
</reference>
<keyword evidence="1" id="KW-0472">Membrane</keyword>
<dbReference type="Pfam" id="PF00487">
    <property type="entry name" value="FA_desaturase"/>
    <property type="match status" value="1"/>
</dbReference>
<protein>
    <submittedName>
        <fullName evidence="3">DgyrCDS2755</fullName>
    </submittedName>
</protein>
<dbReference type="Proteomes" id="UP000549394">
    <property type="component" value="Unassembled WGS sequence"/>
</dbReference>
<dbReference type="PANTHER" id="PTHR12879:SF8">
    <property type="entry name" value="SPHINGOLIPID DELTA(4)-DESATURASE DES1"/>
    <property type="match status" value="1"/>
</dbReference>
<dbReference type="PANTHER" id="PTHR12879">
    <property type="entry name" value="SPHINGOLIPID DELTA 4 DESATURASE/C-4 HYDROXYLASE PROTEIN DES2"/>
    <property type="match status" value="1"/>
</dbReference>
<evidence type="ECO:0000313" key="4">
    <source>
        <dbReference type="Proteomes" id="UP000549394"/>
    </source>
</evidence>
<proteinExistence type="predicted"/>
<dbReference type="OrthoDB" id="200948at2759"/>
<dbReference type="GO" id="GO:0016020">
    <property type="term" value="C:membrane"/>
    <property type="evidence" value="ECO:0007669"/>
    <property type="project" value="GOC"/>
</dbReference>
<gene>
    <name evidence="3" type="ORF">DGYR_LOCUS2557</name>
</gene>
<evidence type="ECO:0000313" key="3">
    <source>
        <dbReference type="EMBL" id="CAD5113594.1"/>
    </source>
</evidence>
<dbReference type="InterPro" id="IPR005804">
    <property type="entry name" value="FA_desaturase_dom"/>
</dbReference>
<accession>A0A7I8VB81</accession>
<feature type="domain" description="Sphingolipid delta4-desaturase N-terminal" evidence="2">
    <location>
        <begin position="15"/>
        <end position="52"/>
    </location>
</feature>